<keyword evidence="2" id="KW-1185">Reference proteome</keyword>
<evidence type="ECO:0000313" key="2">
    <source>
        <dbReference type="Proteomes" id="UP001165960"/>
    </source>
</evidence>
<dbReference type="EMBL" id="QTSX02006461">
    <property type="protein sequence ID" value="KAJ9054202.1"/>
    <property type="molecule type" value="Genomic_DNA"/>
</dbReference>
<organism evidence="1 2">
    <name type="scientific">Entomophthora muscae</name>
    <dbReference type="NCBI Taxonomy" id="34485"/>
    <lineage>
        <taxon>Eukaryota</taxon>
        <taxon>Fungi</taxon>
        <taxon>Fungi incertae sedis</taxon>
        <taxon>Zoopagomycota</taxon>
        <taxon>Entomophthoromycotina</taxon>
        <taxon>Entomophthoromycetes</taxon>
        <taxon>Entomophthorales</taxon>
        <taxon>Entomophthoraceae</taxon>
        <taxon>Entomophthora</taxon>
    </lineage>
</organism>
<accession>A0ACC2RVR9</accession>
<name>A0ACC2RVR9_9FUNG</name>
<reference evidence="1" key="1">
    <citation type="submission" date="2022-04" db="EMBL/GenBank/DDBJ databases">
        <title>Genome of the entomopathogenic fungus Entomophthora muscae.</title>
        <authorList>
            <person name="Elya C."/>
            <person name="Lovett B.R."/>
            <person name="Lee E."/>
            <person name="Macias A.M."/>
            <person name="Hajek A.E."/>
            <person name="De Bivort B.L."/>
            <person name="Kasson M.T."/>
            <person name="De Fine Licht H.H."/>
            <person name="Stajich J.E."/>
        </authorList>
    </citation>
    <scope>NUCLEOTIDE SEQUENCE</scope>
    <source>
        <strain evidence="1">Berkeley</strain>
    </source>
</reference>
<keyword evidence="1" id="KW-0560">Oxidoreductase</keyword>
<sequence length="336" mass="36673">MALEHYLVIGSEGFLGSYLVDALLERKCIIRCFDITQRKTWPACVEFMAGDLCNPSHIEQALNGITTVFLAASPMHNASRDVLFKVNVQGVETVLQACIRLNIPRLVYTGSAIGYFSGESVRNLSEAAKPKVELMPDYALSKHMGETKVLSANCASFSTCSLRLFALVGAGDRQISPPIFAAHRQGLSWAAVGNNKNLYDFTHIKDATQAHLLAADKLAAAPETVKGHAFFITGGTPVPFFNFVRKLIYHADQSESFNVHIPVPLAKLCAQVITPVRDALFPATCWSFTPFAIDNVASEVYFDISKARTLLGYRPTHSLDDAAKATAKAYVLAQNS</sequence>
<gene>
    <name evidence="1" type="primary">ERG26_3</name>
    <name evidence="1" type="ORF">DSO57_1017165</name>
</gene>
<proteinExistence type="predicted"/>
<dbReference type="EC" id="1.1.1.170" evidence="1"/>
<protein>
    <submittedName>
        <fullName evidence="1">Erg26, C-3 sterol dehydrogenase</fullName>
        <ecNumber evidence="1">1.1.1.170</ecNumber>
    </submittedName>
</protein>
<dbReference type="Proteomes" id="UP001165960">
    <property type="component" value="Unassembled WGS sequence"/>
</dbReference>
<comment type="caution">
    <text evidence="1">The sequence shown here is derived from an EMBL/GenBank/DDBJ whole genome shotgun (WGS) entry which is preliminary data.</text>
</comment>
<evidence type="ECO:0000313" key="1">
    <source>
        <dbReference type="EMBL" id="KAJ9054202.1"/>
    </source>
</evidence>